<dbReference type="Proteomes" id="UP000789572">
    <property type="component" value="Unassembled WGS sequence"/>
</dbReference>
<feature type="compositionally biased region" description="Low complexity" evidence="1">
    <location>
        <begin position="178"/>
        <end position="215"/>
    </location>
</feature>
<evidence type="ECO:0000256" key="1">
    <source>
        <dbReference type="SAM" id="MobiDB-lite"/>
    </source>
</evidence>
<dbReference type="AlphaFoldDB" id="A0A9N8ZNZ7"/>
<accession>A0A9N8ZNZ7</accession>
<evidence type="ECO:0000313" key="4">
    <source>
        <dbReference type="EMBL" id="CAG8502735.1"/>
    </source>
</evidence>
<sequence>MKLFSLFVPFLVVAAQLALVLAGDDPQNGVAIVPGAFGVWSVCSNSPTKNISYALVVIDNPPAGLTPKPGFGNTVKGANPEPKTSAQYSNVVLTFQMTQKDLNTLLGNDQKPNYQIVPSLSCQPNPVKKCNRDTGSNLLNTQVIQCLAVINPTLNDVYMNLSISFTTSVFGPKAFTSPDVNSTTTTTPSSSNGTSLPPDSSNTTTTPTPSNPQSNDAMGVELQGWGVVIAVIIGLIGLVGGI</sequence>
<reference evidence="4" key="1">
    <citation type="submission" date="2021-06" db="EMBL/GenBank/DDBJ databases">
        <authorList>
            <person name="Kallberg Y."/>
            <person name="Tangrot J."/>
            <person name="Rosling A."/>
        </authorList>
    </citation>
    <scope>NUCLEOTIDE SEQUENCE</scope>
    <source>
        <strain evidence="4">IA702</strain>
    </source>
</reference>
<evidence type="ECO:0000313" key="5">
    <source>
        <dbReference type="Proteomes" id="UP000789572"/>
    </source>
</evidence>
<feature type="region of interest" description="Disordered" evidence="1">
    <location>
        <begin position="178"/>
        <end position="217"/>
    </location>
</feature>
<name>A0A9N8ZNZ7_9GLOM</name>
<dbReference type="EMBL" id="CAJVPJ010000258">
    <property type="protein sequence ID" value="CAG8502735.1"/>
    <property type="molecule type" value="Genomic_DNA"/>
</dbReference>
<dbReference type="OrthoDB" id="2328082at2759"/>
<feature type="signal peptide" evidence="3">
    <location>
        <begin position="1"/>
        <end position="22"/>
    </location>
</feature>
<feature type="chain" id="PRO_5040281547" evidence="3">
    <location>
        <begin position="23"/>
        <end position="242"/>
    </location>
</feature>
<keyword evidence="2" id="KW-1133">Transmembrane helix</keyword>
<keyword evidence="2" id="KW-0812">Transmembrane</keyword>
<proteinExistence type="predicted"/>
<keyword evidence="3" id="KW-0732">Signal</keyword>
<comment type="caution">
    <text evidence="4">The sequence shown here is derived from an EMBL/GenBank/DDBJ whole genome shotgun (WGS) entry which is preliminary data.</text>
</comment>
<organism evidence="4 5">
    <name type="scientific">Paraglomus occultum</name>
    <dbReference type="NCBI Taxonomy" id="144539"/>
    <lineage>
        <taxon>Eukaryota</taxon>
        <taxon>Fungi</taxon>
        <taxon>Fungi incertae sedis</taxon>
        <taxon>Mucoromycota</taxon>
        <taxon>Glomeromycotina</taxon>
        <taxon>Glomeromycetes</taxon>
        <taxon>Paraglomerales</taxon>
        <taxon>Paraglomeraceae</taxon>
        <taxon>Paraglomus</taxon>
    </lineage>
</organism>
<keyword evidence="2" id="KW-0472">Membrane</keyword>
<feature type="transmembrane region" description="Helical" evidence="2">
    <location>
        <begin position="222"/>
        <end position="241"/>
    </location>
</feature>
<gene>
    <name evidence="4" type="ORF">POCULU_LOCUS2657</name>
</gene>
<evidence type="ECO:0000256" key="2">
    <source>
        <dbReference type="SAM" id="Phobius"/>
    </source>
</evidence>
<evidence type="ECO:0000256" key="3">
    <source>
        <dbReference type="SAM" id="SignalP"/>
    </source>
</evidence>
<protein>
    <submittedName>
        <fullName evidence="4">5913_t:CDS:1</fullName>
    </submittedName>
</protein>
<keyword evidence="5" id="KW-1185">Reference proteome</keyword>